<evidence type="ECO:0000256" key="1">
    <source>
        <dbReference type="ARBA" id="ARBA00004141"/>
    </source>
</evidence>
<reference evidence="11" key="1">
    <citation type="submission" date="2023-02" db="EMBL/GenBank/DDBJ databases">
        <title>Genome of toxic invasive species Heracleum sosnowskyi carries increased number of genes despite the absence of recent whole-genome duplications.</title>
        <authorList>
            <person name="Schelkunov M."/>
            <person name="Shtratnikova V."/>
            <person name="Makarenko M."/>
            <person name="Klepikova A."/>
            <person name="Omelchenko D."/>
            <person name="Novikova G."/>
            <person name="Obukhova E."/>
            <person name="Bogdanov V."/>
            <person name="Penin A."/>
            <person name="Logacheva M."/>
        </authorList>
    </citation>
    <scope>NUCLEOTIDE SEQUENCE</scope>
    <source>
        <strain evidence="11">Hsosn_3</strain>
        <tissue evidence="11">Leaf</tissue>
    </source>
</reference>
<gene>
    <name evidence="11" type="ORF">POM88_040626</name>
</gene>
<feature type="transmembrane region" description="Helical" evidence="10">
    <location>
        <begin position="12"/>
        <end position="37"/>
    </location>
</feature>
<dbReference type="EMBL" id="JAUIZM010000009">
    <property type="protein sequence ID" value="KAK1365065.1"/>
    <property type="molecule type" value="Genomic_DNA"/>
</dbReference>
<dbReference type="AlphaFoldDB" id="A0AAD8HF91"/>
<feature type="repeat" description="Solcar" evidence="8">
    <location>
        <begin position="192"/>
        <end position="280"/>
    </location>
</feature>
<dbReference type="GO" id="GO:0016020">
    <property type="term" value="C:membrane"/>
    <property type="evidence" value="ECO:0007669"/>
    <property type="project" value="UniProtKB-SubCell"/>
</dbReference>
<keyword evidence="3 9" id="KW-0813">Transport</keyword>
<dbReference type="PANTHER" id="PTHR45618">
    <property type="entry name" value="MITOCHONDRIAL DICARBOXYLATE CARRIER-RELATED"/>
    <property type="match status" value="1"/>
</dbReference>
<dbReference type="SUPFAM" id="SSF103506">
    <property type="entry name" value="Mitochondrial carrier"/>
    <property type="match status" value="1"/>
</dbReference>
<evidence type="ECO:0000256" key="10">
    <source>
        <dbReference type="SAM" id="Phobius"/>
    </source>
</evidence>
<evidence type="ECO:0000256" key="3">
    <source>
        <dbReference type="ARBA" id="ARBA00022448"/>
    </source>
</evidence>
<comment type="caution">
    <text evidence="11">The sequence shown here is derived from an EMBL/GenBank/DDBJ whole genome shotgun (WGS) entry which is preliminary data.</text>
</comment>
<evidence type="ECO:0000256" key="9">
    <source>
        <dbReference type="RuleBase" id="RU000488"/>
    </source>
</evidence>
<evidence type="ECO:0000256" key="6">
    <source>
        <dbReference type="ARBA" id="ARBA00022989"/>
    </source>
</evidence>
<dbReference type="InterPro" id="IPR018108">
    <property type="entry name" value="MCP_transmembrane"/>
</dbReference>
<name>A0AAD8HF91_9APIA</name>
<evidence type="ECO:0000313" key="12">
    <source>
        <dbReference type="Proteomes" id="UP001237642"/>
    </source>
</evidence>
<protein>
    <recommendedName>
        <fullName evidence="13">Mitochondrial carrier protein</fullName>
    </recommendedName>
</protein>
<sequence length="285" mass="31661">MEKETAKKTSVILPFVQGGLTGLLTTAVPWLSFSFLYKVAAHQIPPKEIALFHFFKKRFPTLLLTISTSRASKFGSFEIFKQILEAANNGRPLTLYQEASCGMAAGAVGSIFGCPISLACHRIEANANLMSVRHSYLRNLLLDLCRTTKDNGFLAIYRGGAPYTAFAIGYSTGMFASYGPSVSYFKESWGLNSSSSQHRAAIVSGLFASACSLPFKNLAYAIKAVQESEKLQCKSFFDCTMKSFEIYGHTILYKGFMNHLFQTSIPVATTWICFEYMRDVFHNRP</sequence>
<reference evidence="11" key="2">
    <citation type="submission" date="2023-05" db="EMBL/GenBank/DDBJ databases">
        <authorList>
            <person name="Schelkunov M.I."/>
        </authorList>
    </citation>
    <scope>NUCLEOTIDE SEQUENCE</scope>
    <source>
        <strain evidence="11">Hsosn_3</strain>
        <tissue evidence="11">Leaf</tissue>
    </source>
</reference>
<evidence type="ECO:0000256" key="7">
    <source>
        <dbReference type="ARBA" id="ARBA00023136"/>
    </source>
</evidence>
<keyword evidence="12" id="KW-1185">Reference proteome</keyword>
<proteinExistence type="inferred from homology"/>
<dbReference type="Gene3D" id="1.50.40.10">
    <property type="entry name" value="Mitochondrial carrier domain"/>
    <property type="match status" value="1"/>
</dbReference>
<dbReference type="PROSITE" id="PS50920">
    <property type="entry name" value="SOLCAR"/>
    <property type="match status" value="2"/>
</dbReference>
<dbReference type="Pfam" id="PF00153">
    <property type="entry name" value="Mito_carr"/>
    <property type="match status" value="2"/>
</dbReference>
<evidence type="ECO:0000313" key="11">
    <source>
        <dbReference type="EMBL" id="KAK1365065.1"/>
    </source>
</evidence>
<dbReference type="Proteomes" id="UP001237642">
    <property type="component" value="Unassembled WGS sequence"/>
</dbReference>
<dbReference type="InterPro" id="IPR050391">
    <property type="entry name" value="Mito_Metabolite_Transporter"/>
</dbReference>
<evidence type="ECO:0000256" key="4">
    <source>
        <dbReference type="ARBA" id="ARBA00022692"/>
    </source>
</evidence>
<keyword evidence="6 10" id="KW-1133">Transmembrane helix</keyword>
<evidence type="ECO:0000256" key="8">
    <source>
        <dbReference type="PROSITE-ProRule" id="PRU00282"/>
    </source>
</evidence>
<accession>A0AAD8HF91</accession>
<organism evidence="11 12">
    <name type="scientific">Heracleum sosnowskyi</name>
    <dbReference type="NCBI Taxonomy" id="360622"/>
    <lineage>
        <taxon>Eukaryota</taxon>
        <taxon>Viridiplantae</taxon>
        <taxon>Streptophyta</taxon>
        <taxon>Embryophyta</taxon>
        <taxon>Tracheophyta</taxon>
        <taxon>Spermatophyta</taxon>
        <taxon>Magnoliopsida</taxon>
        <taxon>eudicotyledons</taxon>
        <taxon>Gunneridae</taxon>
        <taxon>Pentapetalae</taxon>
        <taxon>asterids</taxon>
        <taxon>campanulids</taxon>
        <taxon>Apiales</taxon>
        <taxon>Apiaceae</taxon>
        <taxon>Apioideae</taxon>
        <taxon>apioid superclade</taxon>
        <taxon>Tordylieae</taxon>
        <taxon>Tordyliinae</taxon>
        <taxon>Heracleum</taxon>
    </lineage>
</organism>
<evidence type="ECO:0000256" key="2">
    <source>
        <dbReference type="ARBA" id="ARBA00006375"/>
    </source>
</evidence>
<keyword evidence="4 8" id="KW-0812">Transmembrane</keyword>
<evidence type="ECO:0008006" key="13">
    <source>
        <dbReference type="Google" id="ProtNLM"/>
    </source>
</evidence>
<keyword evidence="5" id="KW-0677">Repeat</keyword>
<comment type="similarity">
    <text evidence="2 9">Belongs to the mitochondrial carrier (TC 2.A.29) family.</text>
</comment>
<dbReference type="InterPro" id="IPR023395">
    <property type="entry name" value="MCP_dom_sf"/>
</dbReference>
<comment type="subcellular location">
    <subcellularLocation>
        <location evidence="1">Membrane</location>
        <topology evidence="1">Multi-pass membrane protein</topology>
    </subcellularLocation>
</comment>
<evidence type="ECO:0000256" key="5">
    <source>
        <dbReference type="ARBA" id="ARBA00022737"/>
    </source>
</evidence>
<keyword evidence="7 8" id="KW-0472">Membrane</keyword>
<feature type="repeat" description="Solcar" evidence="8">
    <location>
        <begin position="93"/>
        <end position="184"/>
    </location>
</feature>